<dbReference type="Proteomes" id="UP000887566">
    <property type="component" value="Unplaced"/>
</dbReference>
<sequence length="324" mass="36021">MALPFTNSPQQRLPQGNSSFLIQESTLDDWKRIVDLSADTQRWAMAYDDFPVWKKAFGEQNAELLVAKKPDGQVIGFVSIAKFGPDIAAVGNYYVHPAYRGQGIGMQLFDKVTQTSLAEGRNLSLNAAFLLSKKYADNGFDKYPDWGLRAHVVTGANGAEIATLVHNSKIVSLKAVEFDQIATYDRSVAANVDRSEWLEAWINHPTGRCKIALDTTNHVIGYGVVREVSQNRLVFGPLYANDQGTAAALIKVILEEVDDYPSREIHFLSPSTNEEMNELTAMLSRPRGTYEHRGDDGICQFTKKVLKVDVRKVYAVADVALCFI</sequence>
<dbReference type="InterPro" id="IPR016181">
    <property type="entry name" value="Acyl_CoA_acyltransferase"/>
</dbReference>
<keyword evidence="2" id="KW-1185">Reference proteome</keyword>
<dbReference type="WBParaSite" id="PSAMB.scaffold2548size22635.g18189.t1">
    <property type="protein sequence ID" value="PSAMB.scaffold2548size22635.g18189.t1"/>
    <property type="gene ID" value="PSAMB.scaffold2548size22635.g18189"/>
</dbReference>
<protein>
    <submittedName>
        <fullName evidence="3">N-acetyltransferase domain-containing protein</fullName>
    </submittedName>
</protein>
<proteinExistence type="predicted"/>
<dbReference type="GO" id="GO:0016747">
    <property type="term" value="F:acyltransferase activity, transferring groups other than amino-acyl groups"/>
    <property type="evidence" value="ECO:0007669"/>
    <property type="project" value="InterPro"/>
</dbReference>
<evidence type="ECO:0000313" key="3">
    <source>
        <dbReference type="WBParaSite" id="PSAMB.scaffold2548size22635.g18189.t1"/>
    </source>
</evidence>
<accession>A0A914VVE2</accession>
<feature type="domain" description="N-acetyltransferase" evidence="1">
    <location>
        <begin position="20"/>
        <end position="159"/>
    </location>
</feature>
<organism evidence="2 3">
    <name type="scientific">Plectus sambesii</name>
    <dbReference type="NCBI Taxonomy" id="2011161"/>
    <lineage>
        <taxon>Eukaryota</taxon>
        <taxon>Metazoa</taxon>
        <taxon>Ecdysozoa</taxon>
        <taxon>Nematoda</taxon>
        <taxon>Chromadorea</taxon>
        <taxon>Plectida</taxon>
        <taxon>Plectina</taxon>
        <taxon>Plectoidea</taxon>
        <taxon>Plectidae</taxon>
        <taxon>Plectus</taxon>
    </lineage>
</organism>
<dbReference type="PANTHER" id="PTHR47408">
    <property type="entry name" value="PROTEIN CBG01304-RELATED"/>
    <property type="match status" value="1"/>
</dbReference>
<dbReference type="SUPFAM" id="SSF55729">
    <property type="entry name" value="Acyl-CoA N-acyltransferases (Nat)"/>
    <property type="match status" value="1"/>
</dbReference>
<dbReference type="Pfam" id="PF00583">
    <property type="entry name" value="Acetyltransf_1"/>
    <property type="match status" value="1"/>
</dbReference>
<evidence type="ECO:0000313" key="2">
    <source>
        <dbReference type="Proteomes" id="UP000887566"/>
    </source>
</evidence>
<name>A0A914VVE2_9BILA</name>
<reference evidence="3" key="1">
    <citation type="submission" date="2022-11" db="UniProtKB">
        <authorList>
            <consortium name="WormBaseParasite"/>
        </authorList>
    </citation>
    <scope>IDENTIFICATION</scope>
</reference>
<dbReference type="InterPro" id="IPR000182">
    <property type="entry name" value="GNAT_dom"/>
</dbReference>
<dbReference type="InterPro" id="IPR041496">
    <property type="entry name" value="YitH/HolE_GNAT"/>
</dbReference>
<dbReference type="CDD" id="cd04301">
    <property type="entry name" value="NAT_SF"/>
    <property type="match status" value="1"/>
</dbReference>
<dbReference type="Gene3D" id="3.40.630.30">
    <property type="match status" value="1"/>
</dbReference>
<dbReference type="Pfam" id="PF18014">
    <property type="entry name" value="Acetyltransf_18"/>
    <property type="match status" value="1"/>
</dbReference>
<evidence type="ECO:0000259" key="1">
    <source>
        <dbReference type="PROSITE" id="PS51186"/>
    </source>
</evidence>
<dbReference type="Gene3D" id="3.40.630.90">
    <property type="match status" value="1"/>
</dbReference>
<dbReference type="PROSITE" id="PS51186">
    <property type="entry name" value="GNAT"/>
    <property type="match status" value="1"/>
</dbReference>
<dbReference type="AlphaFoldDB" id="A0A914VVE2"/>